<organism evidence="2 3">
    <name type="scientific">Mycena metata</name>
    <dbReference type="NCBI Taxonomy" id="1033252"/>
    <lineage>
        <taxon>Eukaryota</taxon>
        <taxon>Fungi</taxon>
        <taxon>Dikarya</taxon>
        <taxon>Basidiomycota</taxon>
        <taxon>Agaricomycotina</taxon>
        <taxon>Agaricomycetes</taxon>
        <taxon>Agaricomycetidae</taxon>
        <taxon>Agaricales</taxon>
        <taxon>Marasmiineae</taxon>
        <taxon>Mycenaceae</taxon>
        <taxon>Mycena</taxon>
    </lineage>
</organism>
<sequence>MPSKRHRVPPRYTLWLTELSQELEAQMRVEAKEKEREENRRFISEFWARPTQERKQQEIKDPQSAAQPESTSEVEGTIRPSPIPATTAPSSTPAVKTPVPKEHADDLAAVTSNISLLPVEQTAQSTRSYLKAENLIEAKSKVKSSSEASLAHFPAEKEKSGFMSKFGWGKEPKQEEPKKPRNTWFSRLTKKTTASMHQLLRTSEDETNGMASMEWEAFLKLMREMGFDYDPSATGSSVRFDPPDPKDMSITFHKPHPDPTITSIMLREFAKKLKKNYGWSEADFLAG</sequence>
<feature type="compositionally biased region" description="Low complexity" evidence="1">
    <location>
        <begin position="84"/>
        <end position="94"/>
    </location>
</feature>
<name>A0AAD7IRD2_9AGAR</name>
<dbReference type="GO" id="GO:0003729">
    <property type="term" value="F:mRNA binding"/>
    <property type="evidence" value="ECO:0007669"/>
    <property type="project" value="InterPro"/>
</dbReference>
<gene>
    <name evidence="2" type="ORF">B0H16DRAFT_927621</name>
</gene>
<evidence type="ECO:0000313" key="3">
    <source>
        <dbReference type="Proteomes" id="UP001215598"/>
    </source>
</evidence>
<dbReference type="Pfam" id="PF07927">
    <property type="entry name" value="HicA_toxin"/>
    <property type="match status" value="1"/>
</dbReference>
<protein>
    <submittedName>
        <fullName evidence="2">Uncharacterized protein</fullName>
    </submittedName>
</protein>
<dbReference type="Proteomes" id="UP001215598">
    <property type="component" value="Unassembled WGS sequence"/>
</dbReference>
<evidence type="ECO:0000256" key="1">
    <source>
        <dbReference type="SAM" id="MobiDB-lite"/>
    </source>
</evidence>
<dbReference type="InterPro" id="IPR012933">
    <property type="entry name" value="HicA_mRNA_interferase"/>
</dbReference>
<feature type="compositionally biased region" description="Basic and acidic residues" evidence="1">
    <location>
        <begin position="51"/>
        <end position="61"/>
    </location>
</feature>
<feature type="region of interest" description="Disordered" evidence="1">
    <location>
        <begin position="30"/>
        <end position="106"/>
    </location>
</feature>
<keyword evidence="3" id="KW-1185">Reference proteome</keyword>
<feature type="compositionally biased region" description="Polar residues" evidence="1">
    <location>
        <begin position="64"/>
        <end position="74"/>
    </location>
</feature>
<accession>A0AAD7IRD2</accession>
<reference evidence="2" key="1">
    <citation type="submission" date="2023-03" db="EMBL/GenBank/DDBJ databases">
        <title>Massive genome expansion in bonnet fungi (Mycena s.s.) driven by repeated elements and novel gene families across ecological guilds.</title>
        <authorList>
            <consortium name="Lawrence Berkeley National Laboratory"/>
            <person name="Harder C.B."/>
            <person name="Miyauchi S."/>
            <person name="Viragh M."/>
            <person name="Kuo A."/>
            <person name="Thoen E."/>
            <person name="Andreopoulos B."/>
            <person name="Lu D."/>
            <person name="Skrede I."/>
            <person name="Drula E."/>
            <person name="Henrissat B."/>
            <person name="Morin E."/>
            <person name="Kohler A."/>
            <person name="Barry K."/>
            <person name="LaButti K."/>
            <person name="Morin E."/>
            <person name="Salamov A."/>
            <person name="Lipzen A."/>
            <person name="Mereny Z."/>
            <person name="Hegedus B."/>
            <person name="Baldrian P."/>
            <person name="Stursova M."/>
            <person name="Weitz H."/>
            <person name="Taylor A."/>
            <person name="Grigoriev I.V."/>
            <person name="Nagy L.G."/>
            <person name="Martin F."/>
            <person name="Kauserud H."/>
        </authorList>
    </citation>
    <scope>NUCLEOTIDE SEQUENCE</scope>
    <source>
        <strain evidence="2">CBHHK182m</strain>
    </source>
</reference>
<comment type="caution">
    <text evidence="2">The sequence shown here is derived from an EMBL/GenBank/DDBJ whole genome shotgun (WGS) entry which is preliminary data.</text>
</comment>
<dbReference type="PANTHER" id="PTHR40788">
    <property type="entry name" value="CLR5 DOMAIN-CONTAINING PROTEIN-RELATED"/>
    <property type="match status" value="1"/>
</dbReference>
<dbReference type="PANTHER" id="PTHR40788:SF1">
    <property type="entry name" value="IPA PROTEIN"/>
    <property type="match status" value="1"/>
</dbReference>
<dbReference type="EMBL" id="JARKIB010000077">
    <property type="protein sequence ID" value="KAJ7747282.1"/>
    <property type="molecule type" value="Genomic_DNA"/>
</dbReference>
<feature type="compositionally biased region" description="Basic and acidic residues" evidence="1">
    <location>
        <begin position="30"/>
        <end position="43"/>
    </location>
</feature>
<evidence type="ECO:0000313" key="2">
    <source>
        <dbReference type="EMBL" id="KAJ7747282.1"/>
    </source>
</evidence>
<proteinExistence type="predicted"/>
<dbReference type="AlphaFoldDB" id="A0AAD7IRD2"/>